<keyword evidence="1" id="KW-0732">Signal</keyword>
<dbReference type="InterPro" id="IPR038144">
    <property type="entry name" value="IPI"/>
</dbReference>
<feature type="signal peptide" evidence="1">
    <location>
        <begin position="1"/>
        <end position="21"/>
    </location>
</feature>
<dbReference type="EMBL" id="BPFB01000077">
    <property type="protein sequence ID" value="GIU02851.1"/>
    <property type="molecule type" value="Genomic_DNA"/>
</dbReference>
<reference evidence="3 4" key="1">
    <citation type="submission" date="2021-05" db="EMBL/GenBank/DDBJ databases">
        <title>Molecular characterization for Shewanella algae harboring chromosomal blaOXA-55-like strains isolated from clinical and environment sample.</title>
        <authorList>
            <person name="Ohama Y."/>
            <person name="Aoki K."/>
            <person name="Harada S."/>
            <person name="Moriya K."/>
            <person name="Ishii Y."/>
            <person name="Tateda K."/>
        </authorList>
    </citation>
    <scope>NUCLEOTIDE SEQUENCE [LARGE SCALE GENOMIC DNA]</scope>
    <source>
        <strain evidence="3 4">LMG 23746</strain>
    </source>
</reference>
<gene>
    <name evidence="3" type="ORF">TUM4630_35370</name>
</gene>
<dbReference type="InterPro" id="IPR020481">
    <property type="entry name" value="Intracell_prot_inh_BsuPI"/>
</dbReference>
<feature type="domain" description="Intracellular proteinase inhibitor BsuPI" evidence="2">
    <location>
        <begin position="83"/>
        <end position="161"/>
    </location>
</feature>
<sequence>MLKTSVTSLSLLLFITGCAYAEQPVKPAAVSAEVRAIEQANSDSVNVVKGQSPFADRKAIDHPTTERPMDPQMPQKSLFKGELTSSLVDKGLQVTLMVSNPNDYGVPIQYRSGMTADLWVVDADGKRLWAWSDEMMFTQALRDVVIAPHQQVKVDFMIPESQLVAFPADAMLLARYDGVATESSEQQVALVDISAPLTR</sequence>
<dbReference type="PROSITE" id="PS51257">
    <property type="entry name" value="PROKAR_LIPOPROTEIN"/>
    <property type="match status" value="1"/>
</dbReference>
<comment type="caution">
    <text evidence="3">The sequence shown here is derived from an EMBL/GenBank/DDBJ whole genome shotgun (WGS) entry which is preliminary data.</text>
</comment>
<accession>A0ABQ4NTD1</accession>
<dbReference type="RefSeq" id="WP_220741492.1">
    <property type="nucleotide sequence ID" value="NZ_BPFB01000077.1"/>
</dbReference>
<name>A0ABQ4NTD1_9GAMM</name>
<dbReference type="Gene3D" id="2.60.40.2360">
    <property type="entry name" value="Intracellular proteinase inhibitor BsuPI"/>
    <property type="match status" value="1"/>
</dbReference>
<evidence type="ECO:0000259" key="2">
    <source>
        <dbReference type="Pfam" id="PF12690"/>
    </source>
</evidence>
<keyword evidence="4" id="KW-1185">Reference proteome</keyword>
<evidence type="ECO:0000313" key="4">
    <source>
        <dbReference type="Proteomes" id="UP000761574"/>
    </source>
</evidence>
<organism evidence="3 4">
    <name type="scientific">Shewanella algidipiscicola</name>
    <dbReference type="NCBI Taxonomy" id="614070"/>
    <lineage>
        <taxon>Bacteria</taxon>
        <taxon>Pseudomonadati</taxon>
        <taxon>Pseudomonadota</taxon>
        <taxon>Gammaproteobacteria</taxon>
        <taxon>Alteromonadales</taxon>
        <taxon>Shewanellaceae</taxon>
        <taxon>Shewanella</taxon>
    </lineage>
</organism>
<dbReference type="Proteomes" id="UP000761574">
    <property type="component" value="Unassembled WGS sequence"/>
</dbReference>
<evidence type="ECO:0000256" key="1">
    <source>
        <dbReference type="SAM" id="SignalP"/>
    </source>
</evidence>
<dbReference type="Pfam" id="PF12690">
    <property type="entry name" value="BsuPI"/>
    <property type="match status" value="1"/>
</dbReference>
<protein>
    <recommendedName>
        <fullName evidence="2">Intracellular proteinase inhibitor BsuPI domain-containing protein</fullName>
    </recommendedName>
</protein>
<evidence type="ECO:0000313" key="3">
    <source>
        <dbReference type="EMBL" id="GIU02851.1"/>
    </source>
</evidence>
<proteinExistence type="predicted"/>
<feature type="chain" id="PRO_5046808941" description="Intracellular proteinase inhibitor BsuPI domain-containing protein" evidence="1">
    <location>
        <begin position="22"/>
        <end position="199"/>
    </location>
</feature>